<dbReference type="PANTHER" id="PTHR34535:SF3">
    <property type="entry name" value="HYDROGENASE MATURATION FACTOR HYPA"/>
    <property type="match status" value="1"/>
</dbReference>
<feature type="binding site" evidence="5">
    <location>
        <position position="89"/>
    </location>
    <ligand>
        <name>Zn(2+)</name>
        <dbReference type="ChEBI" id="CHEBI:29105"/>
    </ligand>
</feature>
<dbReference type="InterPro" id="IPR020538">
    <property type="entry name" value="Hydgase_Ni_incorp_HypA/HybF_CS"/>
</dbReference>
<evidence type="ECO:0000256" key="4">
    <source>
        <dbReference type="ARBA" id="ARBA00022833"/>
    </source>
</evidence>
<gene>
    <name evidence="5 6" type="primary">hypA</name>
    <name evidence="6" type="ORF">NG799_23555</name>
</gene>
<keyword evidence="2 5" id="KW-0533">Nickel</keyword>
<name>A0ABT2MX08_9CYAN</name>
<feature type="binding site" evidence="5">
    <location>
        <position position="92"/>
    </location>
    <ligand>
        <name>Zn(2+)</name>
        <dbReference type="ChEBI" id="CHEBI:29105"/>
    </ligand>
</feature>
<dbReference type="Gene3D" id="3.30.2320.80">
    <property type="match status" value="1"/>
</dbReference>
<feature type="binding site" evidence="5">
    <location>
        <position position="2"/>
    </location>
    <ligand>
        <name>Ni(2+)</name>
        <dbReference type="ChEBI" id="CHEBI:49786"/>
    </ligand>
</feature>
<organism evidence="6 7">
    <name type="scientific">Laspinema palackyanum D2a</name>
    <dbReference type="NCBI Taxonomy" id="2953684"/>
    <lineage>
        <taxon>Bacteria</taxon>
        <taxon>Bacillati</taxon>
        <taxon>Cyanobacteriota</taxon>
        <taxon>Cyanophyceae</taxon>
        <taxon>Oscillatoriophycideae</taxon>
        <taxon>Oscillatoriales</taxon>
        <taxon>Laspinemataceae</taxon>
        <taxon>Laspinema</taxon>
        <taxon>Laspinema palackyanum</taxon>
    </lineage>
</organism>
<evidence type="ECO:0000256" key="2">
    <source>
        <dbReference type="ARBA" id="ARBA00022596"/>
    </source>
</evidence>
<evidence type="ECO:0000256" key="3">
    <source>
        <dbReference type="ARBA" id="ARBA00022723"/>
    </source>
</evidence>
<comment type="function">
    <text evidence="5">Involved in the maturation of [NiFe] hydrogenases. Required for nickel insertion into the metal center of the hydrogenase.</text>
</comment>
<dbReference type="EMBL" id="JAMXFF010000047">
    <property type="protein sequence ID" value="MCT7969297.1"/>
    <property type="molecule type" value="Genomic_DNA"/>
</dbReference>
<comment type="caution">
    <text evidence="6">The sequence shown here is derived from an EMBL/GenBank/DDBJ whole genome shotgun (WGS) entry which is preliminary data.</text>
</comment>
<dbReference type="RefSeq" id="WP_368008771.1">
    <property type="nucleotide sequence ID" value="NZ_JAMXFF010000047.1"/>
</dbReference>
<proteinExistence type="inferred from homology"/>
<feature type="binding site" evidence="5">
    <location>
        <position position="76"/>
    </location>
    <ligand>
        <name>Zn(2+)</name>
        <dbReference type="ChEBI" id="CHEBI:29105"/>
    </ligand>
</feature>
<reference evidence="6 7" key="1">
    <citation type="journal article" date="2022" name="Front. Microbiol.">
        <title>High genomic differentiation and limited gene flow indicate recent cryptic speciation within the genus Laspinema (cyanobacteria).</title>
        <authorList>
            <person name="Stanojkovic A."/>
            <person name="Skoupy S."/>
            <person name="Skaloud P."/>
            <person name="Dvorak P."/>
        </authorList>
    </citation>
    <scope>NUCLEOTIDE SEQUENCE [LARGE SCALE GENOMIC DNA]</scope>
    <source>
        <strain evidence="6 7">D2a</strain>
    </source>
</reference>
<comment type="similarity">
    <text evidence="1 5">Belongs to the HypA/HybF family.</text>
</comment>
<keyword evidence="7" id="KW-1185">Reference proteome</keyword>
<dbReference type="PROSITE" id="PS01249">
    <property type="entry name" value="HYPA"/>
    <property type="match status" value="1"/>
</dbReference>
<feature type="binding site" evidence="5">
    <location>
        <position position="73"/>
    </location>
    <ligand>
        <name>Zn(2+)</name>
        <dbReference type="ChEBI" id="CHEBI:29105"/>
    </ligand>
</feature>
<dbReference type="Proteomes" id="UP001525890">
    <property type="component" value="Unassembled WGS sequence"/>
</dbReference>
<evidence type="ECO:0000313" key="7">
    <source>
        <dbReference type="Proteomes" id="UP001525890"/>
    </source>
</evidence>
<evidence type="ECO:0000313" key="6">
    <source>
        <dbReference type="EMBL" id="MCT7969297.1"/>
    </source>
</evidence>
<dbReference type="NCBIfam" id="TIGR00100">
    <property type="entry name" value="hypA"/>
    <property type="match status" value="1"/>
</dbReference>
<sequence length="113" mass="12659">MHEVSLMENTLNIALDCALAQNASKIHRLKMRVGELSGVVPDALEFAFDVVTRGTIAEGAKFEIERVPVICHCPTCDRNFEPIDLFYECPHCHQLTHHIQSGQEIELTSLEVS</sequence>
<dbReference type="InterPro" id="IPR000688">
    <property type="entry name" value="HypA/HybF"/>
</dbReference>
<keyword evidence="4 5" id="KW-0862">Zinc</keyword>
<evidence type="ECO:0000256" key="1">
    <source>
        <dbReference type="ARBA" id="ARBA00010748"/>
    </source>
</evidence>
<accession>A0ABT2MX08</accession>
<dbReference type="PIRSF" id="PIRSF004761">
    <property type="entry name" value="Hydrgn_mat_HypA"/>
    <property type="match status" value="1"/>
</dbReference>
<dbReference type="HAMAP" id="MF_00213">
    <property type="entry name" value="HypA_HybF"/>
    <property type="match status" value="1"/>
</dbReference>
<evidence type="ECO:0000256" key="5">
    <source>
        <dbReference type="HAMAP-Rule" id="MF_00213"/>
    </source>
</evidence>
<protein>
    <recommendedName>
        <fullName evidence="5">Hydrogenase maturation factor HypA</fullName>
    </recommendedName>
</protein>
<dbReference type="PANTHER" id="PTHR34535">
    <property type="entry name" value="HYDROGENASE MATURATION FACTOR HYPA"/>
    <property type="match status" value="1"/>
</dbReference>
<dbReference type="Pfam" id="PF01155">
    <property type="entry name" value="HypA"/>
    <property type="match status" value="1"/>
</dbReference>
<keyword evidence="3 5" id="KW-0479">Metal-binding</keyword>